<dbReference type="EMBL" id="AFHV02000476">
    <property type="protein sequence ID" value="PUA91645.1"/>
    <property type="molecule type" value="Genomic_DNA"/>
</dbReference>
<dbReference type="Pfam" id="PF00448">
    <property type="entry name" value="SRP54"/>
    <property type="match status" value="1"/>
</dbReference>
<dbReference type="VEuPathDB" id="ToxoDB:TGBR9_313100B"/>
<comment type="caution">
    <text evidence="4">The sequence shown here is derived from an EMBL/GenBank/DDBJ whole genome shotgun (WGS) entry which is preliminary data.</text>
</comment>
<dbReference type="GO" id="GO:0030942">
    <property type="term" value="F:endoplasmic reticulum signal peptide binding"/>
    <property type="evidence" value="ECO:0007669"/>
    <property type="project" value="TreeGrafter"/>
</dbReference>
<feature type="non-terminal residue" evidence="4">
    <location>
        <position position="136"/>
    </location>
</feature>
<organism evidence="4 5">
    <name type="scientific">Toxoplasma gondii TgCATBr9</name>
    <dbReference type="NCBI Taxonomy" id="943120"/>
    <lineage>
        <taxon>Eukaryota</taxon>
        <taxon>Sar</taxon>
        <taxon>Alveolata</taxon>
        <taxon>Apicomplexa</taxon>
        <taxon>Conoidasida</taxon>
        <taxon>Coccidia</taxon>
        <taxon>Eucoccidiorida</taxon>
        <taxon>Eimeriorina</taxon>
        <taxon>Sarcocystidae</taxon>
        <taxon>Toxoplasma</taxon>
    </lineage>
</organism>
<dbReference type="PANTHER" id="PTHR11564">
    <property type="entry name" value="SIGNAL RECOGNITION PARTICLE 54K PROTEIN SRP54"/>
    <property type="match status" value="1"/>
</dbReference>
<dbReference type="InterPro" id="IPR000897">
    <property type="entry name" value="SRP54_GTPase_dom"/>
</dbReference>
<dbReference type="Gene3D" id="1.10.260.30">
    <property type="entry name" value="Signal recognition particle, SRP54 subunit, M-domain"/>
    <property type="match status" value="1"/>
</dbReference>
<dbReference type="GO" id="GO:0005525">
    <property type="term" value="F:GTP binding"/>
    <property type="evidence" value="ECO:0007669"/>
    <property type="project" value="UniProtKB-KW"/>
</dbReference>
<gene>
    <name evidence="4" type="ORF">TGBR9_313100B</name>
</gene>
<dbReference type="Proteomes" id="UP000244488">
    <property type="component" value="Unassembled WGS sequence"/>
</dbReference>
<dbReference type="Gene3D" id="3.40.50.300">
    <property type="entry name" value="P-loop containing nucleotide triphosphate hydrolases"/>
    <property type="match status" value="1"/>
</dbReference>
<dbReference type="GO" id="GO:0006616">
    <property type="term" value="P:SRP-dependent cotranslational protein targeting to membrane, translocation"/>
    <property type="evidence" value="ECO:0007669"/>
    <property type="project" value="TreeGrafter"/>
</dbReference>
<dbReference type="GO" id="GO:0005786">
    <property type="term" value="C:signal recognition particle, endoplasmic reticulum targeting"/>
    <property type="evidence" value="ECO:0007669"/>
    <property type="project" value="TreeGrafter"/>
</dbReference>
<dbReference type="SUPFAM" id="SSF52540">
    <property type="entry name" value="P-loop containing nucleoside triphosphate hydrolases"/>
    <property type="match status" value="1"/>
</dbReference>
<dbReference type="SMART" id="SM00962">
    <property type="entry name" value="SRP54"/>
    <property type="match status" value="1"/>
</dbReference>
<dbReference type="InterPro" id="IPR022941">
    <property type="entry name" value="SRP54"/>
</dbReference>
<keyword evidence="2" id="KW-0342">GTP-binding</keyword>
<dbReference type="SUPFAM" id="SSF47446">
    <property type="entry name" value="Signal peptide-binding domain"/>
    <property type="match status" value="1"/>
</dbReference>
<evidence type="ECO:0000313" key="5">
    <source>
        <dbReference type="Proteomes" id="UP000244488"/>
    </source>
</evidence>
<dbReference type="GO" id="GO:0008312">
    <property type="term" value="F:7S RNA binding"/>
    <property type="evidence" value="ECO:0007669"/>
    <property type="project" value="InterPro"/>
</dbReference>
<feature type="non-terminal residue" evidence="4">
    <location>
        <position position="1"/>
    </location>
</feature>
<dbReference type="PANTHER" id="PTHR11564:SF5">
    <property type="entry name" value="SIGNAL RECOGNITION PARTICLE SUBUNIT SRP54"/>
    <property type="match status" value="1"/>
</dbReference>
<dbReference type="Gene3D" id="1.20.120.140">
    <property type="entry name" value="Signal recognition particle SRP54, nucleotide-binding domain"/>
    <property type="match status" value="1"/>
</dbReference>
<accession>A0A2T6J243</accession>
<protein>
    <submittedName>
        <fullName evidence="4">Signal recognition particle SRP54 protein</fullName>
    </submittedName>
</protein>
<feature type="domain" description="SRP54-type proteins GTP-binding" evidence="3">
    <location>
        <begin position="57"/>
        <end position="70"/>
    </location>
</feature>
<dbReference type="InterPro" id="IPR027417">
    <property type="entry name" value="P-loop_NTPase"/>
</dbReference>
<name>A0A2T6J243_TOXGO</name>
<dbReference type="InterPro" id="IPR036891">
    <property type="entry name" value="Signal_recog_part_SRP54_M_sf"/>
</dbReference>
<dbReference type="GO" id="GO:0003924">
    <property type="term" value="F:GTPase activity"/>
    <property type="evidence" value="ECO:0007669"/>
    <property type="project" value="InterPro"/>
</dbReference>
<evidence type="ECO:0000256" key="2">
    <source>
        <dbReference type="ARBA" id="ARBA00023134"/>
    </source>
</evidence>
<proteinExistence type="predicted"/>
<dbReference type="AlphaFoldDB" id="A0A2T6J243"/>
<evidence type="ECO:0000313" key="4">
    <source>
        <dbReference type="EMBL" id="PUA91645.1"/>
    </source>
</evidence>
<reference evidence="4 5" key="1">
    <citation type="journal article" date="2016" name="Nat. Commun.">
        <title>Local admixture of amplified and diversified secreted pathogenesis determinants shapes mosaic Toxoplasma gondii genomes.</title>
        <authorList>
            <person name="Lorenzi H."/>
            <person name="Khan A."/>
            <person name="Behnke M.S."/>
            <person name="Namasivayam S."/>
            <person name="Swapna L.S."/>
            <person name="Hadjithomas M."/>
            <person name="Karamycheva S."/>
            <person name="Pinney D."/>
            <person name="Brunk B.P."/>
            <person name="Ajioka J.W."/>
            <person name="Ajzenberg D."/>
            <person name="Boothroyd J.C."/>
            <person name="Boyle J.P."/>
            <person name="Darde M.L."/>
            <person name="Diaz-Miranda M.A."/>
            <person name="Dubey J.P."/>
            <person name="Fritz H.M."/>
            <person name="Gennari S.M."/>
            <person name="Gregory B.D."/>
            <person name="Kim K."/>
            <person name="Saeij J.P."/>
            <person name="Su C."/>
            <person name="White M.W."/>
            <person name="Zhu X.Q."/>
            <person name="Howe D.K."/>
            <person name="Rosenthal B.M."/>
            <person name="Grigg M.E."/>
            <person name="Parkinson J."/>
            <person name="Liu L."/>
            <person name="Kissinger J.C."/>
            <person name="Roos D.S."/>
            <person name="Sibley L.D."/>
        </authorList>
    </citation>
    <scope>NUCLEOTIDE SEQUENCE [LARGE SCALE GENOMIC DNA]</scope>
    <source>
        <strain evidence="4 5">TgCATBr9</strain>
    </source>
</reference>
<sequence length="136" mass="14517">DPDDVVFVMDSHIGQACFDQAQAFSESVDVGSVIVTKLDGHAKGGGALSAVAATGAPIIFLGSGEHFDDFEAFEANSFVSRLLGLGDVGGLFSTLKEMVSVEKQQELMDRLSKGRFTLEDMGEQFRNVLKMGPISK</sequence>
<dbReference type="InterPro" id="IPR042101">
    <property type="entry name" value="SRP54_N_sf"/>
</dbReference>
<keyword evidence="1" id="KW-0547">Nucleotide-binding</keyword>
<evidence type="ECO:0000256" key="1">
    <source>
        <dbReference type="ARBA" id="ARBA00022741"/>
    </source>
</evidence>
<evidence type="ECO:0000259" key="3">
    <source>
        <dbReference type="PROSITE" id="PS00300"/>
    </source>
</evidence>
<dbReference type="PROSITE" id="PS00300">
    <property type="entry name" value="SRP54"/>
    <property type="match status" value="1"/>
</dbReference>
<dbReference type="GO" id="GO:0005829">
    <property type="term" value="C:cytosol"/>
    <property type="evidence" value="ECO:0007669"/>
    <property type="project" value="TreeGrafter"/>
</dbReference>